<evidence type="ECO:0000313" key="2">
    <source>
        <dbReference type="EMBL" id="TGY01303.1"/>
    </source>
</evidence>
<accession>A0A4S2AKG0</accession>
<comment type="caution">
    <text evidence="2">The sequence shown here is derived from an EMBL/GenBank/DDBJ whole genome shotgun (WGS) entry which is preliminary data.</text>
</comment>
<evidence type="ECO:0000313" key="3">
    <source>
        <dbReference type="Proteomes" id="UP000310532"/>
    </source>
</evidence>
<reference evidence="2 3" key="1">
    <citation type="submission" date="2019-04" db="EMBL/GenBank/DDBJ databases">
        <title>Microbes associate with the intestines of laboratory mice.</title>
        <authorList>
            <person name="Navarre W."/>
            <person name="Wong E."/>
            <person name="Huang K."/>
            <person name="Tropini C."/>
            <person name="Ng K."/>
            <person name="Yu B."/>
        </authorList>
    </citation>
    <scope>NUCLEOTIDE SEQUENCE [LARGE SCALE GENOMIC DNA]</scope>
    <source>
        <strain evidence="2 3">NM69_E16B</strain>
    </source>
</reference>
<feature type="region of interest" description="Disordered" evidence="1">
    <location>
        <begin position="76"/>
        <end position="132"/>
    </location>
</feature>
<dbReference type="AlphaFoldDB" id="A0A4S2AKG0"/>
<name>A0A4S2AKG0_9BACE</name>
<organism evidence="2 3">
    <name type="scientific">Bacteroides muris</name>
    <name type="common">ex Afrizal et al. 2022</name>
    <dbReference type="NCBI Taxonomy" id="2516960"/>
    <lineage>
        <taxon>Bacteria</taxon>
        <taxon>Pseudomonadati</taxon>
        <taxon>Bacteroidota</taxon>
        <taxon>Bacteroidia</taxon>
        <taxon>Bacteroidales</taxon>
        <taxon>Bacteroidaceae</taxon>
        <taxon>Bacteroides</taxon>
    </lineage>
</organism>
<dbReference type="InterPro" id="IPR021823">
    <property type="entry name" value="DUF3408"/>
</dbReference>
<proteinExistence type="predicted"/>
<protein>
    <submittedName>
        <fullName evidence="2">DUF3408 domain-containing protein</fullName>
    </submittedName>
</protein>
<dbReference type="Proteomes" id="UP000310532">
    <property type="component" value="Unassembled WGS sequence"/>
</dbReference>
<gene>
    <name evidence="2" type="ORF">E5355_15490</name>
</gene>
<sequence>MPSRQRRKVAHKRRRKLYPIPSIRRCRQCVLSIEARSIRVRIYADGYRYVLIQPSTLKQCTMAKVYESDIDPDEFIRSFRDDPSGISSMKKKSTEEKTSENPQSEVKAQPTERKTEPPKPAPANKTTSVTPVNAESEYRQKYIANTAYLRPKLRFLMVEINPDFIQKIKRIISYENDSPCSIKSFVNNVLAEHFERYEAIIKKRL</sequence>
<evidence type="ECO:0000256" key="1">
    <source>
        <dbReference type="SAM" id="MobiDB-lite"/>
    </source>
</evidence>
<dbReference type="Pfam" id="PF11888">
    <property type="entry name" value="DUF3408"/>
    <property type="match status" value="1"/>
</dbReference>
<keyword evidence="3" id="KW-1185">Reference proteome</keyword>
<dbReference type="EMBL" id="SRYZ01000047">
    <property type="protein sequence ID" value="TGY01303.1"/>
    <property type="molecule type" value="Genomic_DNA"/>
</dbReference>